<protein>
    <submittedName>
        <fullName evidence="2">Uncharacterized protein</fullName>
    </submittedName>
</protein>
<accession>A0A2H3DPD6</accession>
<dbReference type="InParanoid" id="A0A2H3DPD6"/>
<proteinExistence type="predicted"/>
<feature type="region of interest" description="Disordered" evidence="1">
    <location>
        <begin position="74"/>
        <end position="97"/>
    </location>
</feature>
<evidence type="ECO:0000256" key="1">
    <source>
        <dbReference type="SAM" id="MobiDB-lite"/>
    </source>
</evidence>
<dbReference type="Proteomes" id="UP000217790">
    <property type="component" value="Unassembled WGS sequence"/>
</dbReference>
<reference evidence="3" key="1">
    <citation type="journal article" date="2017" name="Nat. Ecol. Evol.">
        <title>Genome expansion and lineage-specific genetic innovations in the forest pathogenic fungi Armillaria.</title>
        <authorList>
            <person name="Sipos G."/>
            <person name="Prasanna A.N."/>
            <person name="Walter M.C."/>
            <person name="O'Connor E."/>
            <person name="Balint B."/>
            <person name="Krizsan K."/>
            <person name="Kiss B."/>
            <person name="Hess J."/>
            <person name="Varga T."/>
            <person name="Slot J."/>
            <person name="Riley R."/>
            <person name="Boka B."/>
            <person name="Rigling D."/>
            <person name="Barry K."/>
            <person name="Lee J."/>
            <person name="Mihaltcheva S."/>
            <person name="LaButti K."/>
            <person name="Lipzen A."/>
            <person name="Waldron R."/>
            <person name="Moloney N.M."/>
            <person name="Sperisen C."/>
            <person name="Kredics L."/>
            <person name="Vagvoelgyi C."/>
            <person name="Patrignani A."/>
            <person name="Fitzpatrick D."/>
            <person name="Nagy I."/>
            <person name="Doyle S."/>
            <person name="Anderson J.B."/>
            <person name="Grigoriev I.V."/>
            <person name="Gueldener U."/>
            <person name="Muensterkoetter M."/>
            <person name="Nagy L.G."/>
        </authorList>
    </citation>
    <scope>NUCLEOTIDE SEQUENCE [LARGE SCALE GENOMIC DNA]</scope>
    <source>
        <strain evidence="3">Ar21-2</strain>
    </source>
</reference>
<feature type="region of interest" description="Disordered" evidence="1">
    <location>
        <begin position="302"/>
        <end position="325"/>
    </location>
</feature>
<dbReference type="OrthoDB" id="3060789at2759"/>
<sequence>MAEPTNPAELAVVAAQDRYNAAAAMIDNLLDNFPNLTWDSMSIDTWITDILNYNLDVVPLPVCCALAKHSKATASPSQSHQDAATTGSRVVMPAPLPLSSKTTTPIPLAMETWAIEPSMAKHMLPLQNVRSSVPCLNLLAASPNAPSSNTLVPAKSMPSNQLQTLSKPSTSTSGSSKRQVTQPPSDPTTGVWLQMTQRKVKPMPITAGSADVAFSPNPTLPLHQQPGTLFNFGWPPQATWLEASLKSSLLHLLTVDAATHPSVIPGPDPAHKGSVDLLLGVCEPLFFPSTDDEEEQVWKDLVEDDDEPRLPWQRQHPKLGESLGN</sequence>
<feature type="compositionally biased region" description="Polar residues" evidence="1">
    <location>
        <begin position="74"/>
        <end position="88"/>
    </location>
</feature>
<dbReference type="AlphaFoldDB" id="A0A2H3DPD6"/>
<dbReference type="EMBL" id="KZ293656">
    <property type="protein sequence ID" value="PBK93332.1"/>
    <property type="molecule type" value="Genomic_DNA"/>
</dbReference>
<evidence type="ECO:0000313" key="2">
    <source>
        <dbReference type="EMBL" id="PBK93332.1"/>
    </source>
</evidence>
<organism evidence="2 3">
    <name type="scientific">Armillaria gallica</name>
    <name type="common">Bulbous honey fungus</name>
    <name type="synonym">Armillaria bulbosa</name>
    <dbReference type="NCBI Taxonomy" id="47427"/>
    <lineage>
        <taxon>Eukaryota</taxon>
        <taxon>Fungi</taxon>
        <taxon>Dikarya</taxon>
        <taxon>Basidiomycota</taxon>
        <taxon>Agaricomycotina</taxon>
        <taxon>Agaricomycetes</taxon>
        <taxon>Agaricomycetidae</taxon>
        <taxon>Agaricales</taxon>
        <taxon>Marasmiineae</taxon>
        <taxon>Physalacriaceae</taxon>
        <taxon>Armillaria</taxon>
    </lineage>
</organism>
<feature type="compositionally biased region" description="Low complexity" evidence="1">
    <location>
        <begin position="166"/>
        <end position="177"/>
    </location>
</feature>
<name>A0A2H3DPD6_ARMGA</name>
<feature type="compositionally biased region" description="Polar residues" evidence="1">
    <location>
        <begin position="149"/>
        <end position="165"/>
    </location>
</feature>
<keyword evidence="3" id="KW-1185">Reference proteome</keyword>
<evidence type="ECO:0000313" key="3">
    <source>
        <dbReference type="Proteomes" id="UP000217790"/>
    </source>
</evidence>
<feature type="region of interest" description="Disordered" evidence="1">
    <location>
        <begin position="149"/>
        <end position="190"/>
    </location>
</feature>
<gene>
    <name evidence="2" type="ORF">ARMGADRAFT_1079675</name>
</gene>